<reference evidence="1" key="1">
    <citation type="journal article" date="2014" name="PLoS Genet.">
        <title>The Genome of Spironucleus salmonicida Highlights a Fish Pathogen Adapted to Fluctuating Environments.</title>
        <authorList>
            <person name="Xu F."/>
            <person name="Jerlstrom-Hultqvist J."/>
            <person name="Einarsson E."/>
            <person name="Astvaldsson A."/>
            <person name="Svard S.G."/>
            <person name="Andersson J.O."/>
        </authorList>
    </citation>
    <scope>NUCLEOTIDE SEQUENCE</scope>
</reference>
<organism evidence="1">
    <name type="scientific">Spironucleus salmonicida</name>
    <dbReference type="NCBI Taxonomy" id="348837"/>
    <lineage>
        <taxon>Eukaryota</taxon>
        <taxon>Metamonada</taxon>
        <taxon>Diplomonadida</taxon>
        <taxon>Hexamitidae</taxon>
        <taxon>Hexamitinae</taxon>
        <taxon>Spironucleus</taxon>
    </lineage>
</organism>
<name>V6LWV0_9EUKA</name>
<dbReference type="AlphaFoldDB" id="V6LWV0"/>
<sequence>MKTRIMVMDIWRKQQFNMRSWTISSQAKREDSLVLSSLLCDWGVQTWRQVKFVELIMNYMLKCTNNAMVTMCAKTKLCLNFSYNSYIQLNQIITRDDEFRSQMIIYIATNQESVEFN</sequence>
<proteinExistence type="predicted"/>
<gene>
    <name evidence="1" type="ORF">SS50377_10668</name>
</gene>
<protein>
    <submittedName>
        <fullName evidence="1">Uncharacterized protein</fullName>
    </submittedName>
</protein>
<dbReference type="EMBL" id="KI545962">
    <property type="protein sequence ID" value="EST49065.1"/>
    <property type="molecule type" value="Genomic_DNA"/>
</dbReference>
<accession>V6LWV0</accession>
<evidence type="ECO:0000313" key="1">
    <source>
        <dbReference type="EMBL" id="EST49065.1"/>
    </source>
</evidence>